<dbReference type="EMBL" id="CP002299">
    <property type="protein sequence ID" value="ADP80708.1"/>
    <property type="molecule type" value="Genomic_DNA"/>
</dbReference>
<feature type="transmembrane region" description="Helical" evidence="1">
    <location>
        <begin position="76"/>
        <end position="98"/>
    </location>
</feature>
<feature type="transmembrane region" description="Helical" evidence="1">
    <location>
        <begin position="51"/>
        <end position="70"/>
    </location>
</feature>
<feature type="transmembrane region" description="Helical" evidence="1">
    <location>
        <begin position="135"/>
        <end position="156"/>
    </location>
</feature>
<keyword evidence="1" id="KW-1133">Transmembrane helix</keyword>
<dbReference type="Proteomes" id="UP000002484">
    <property type="component" value="Chromosome"/>
</dbReference>
<reference evidence="2 3" key="1">
    <citation type="submission" date="2010-10" db="EMBL/GenBank/DDBJ databases">
        <title>Complete sequence of Frankia sp. EuI1c.</title>
        <authorList>
            <consortium name="US DOE Joint Genome Institute"/>
            <person name="Lucas S."/>
            <person name="Copeland A."/>
            <person name="Lapidus A."/>
            <person name="Cheng J.-F."/>
            <person name="Bruce D."/>
            <person name="Goodwin L."/>
            <person name="Pitluck S."/>
            <person name="Chertkov O."/>
            <person name="Detter J.C."/>
            <person name="Han C."/>
            <person name="Tapia R."/>
            <person name="Land M."/>
            <person name="Hauser L."/>
            <person name="Jeffries C."/>
            <person name="Kyrpides N."/>
            <person name="Ivanova N."/>
            <person name="Mikhailova N."/>
            <person name="Beauchemin N."/>
            <person name="Sen A."/>
            <person name="Sur S.A."/>
            <person name="Gtari M."/>
            <person name="Wall L."/>
            <person name="Tisa L."/>
            <person name="Woyke T."/>
        </authorList>
    </citation>
    <scope>NUCLEOTIDE SEQUENCE [LARGE SCALE GENOMIC DNA]</scope>
    <source>
        <strain evidence="3">DSM 45817 / CECT 9037 / EuI1c</strain>
    </source>
</reference>
<dbReference type="Pfam" id="PF05145">
    <property type="entry name" value="AbrB"/>
    <property type="match status" value="1"/>
</dbReference>
<protein>
    <submittedName>
        <fullName evidence="2">Membrane protein AbrB duplication</fullName>
    </submittedName>
</protein>
<dbReference type="HOGENOM" id="CLU_050210_0_0_11"/>
<accession>E3J5B0</accession>
<dbReference type="KEGG" id="fri:FraEuI1c_2676"/>
<evidence type="ECO:0000313" key="2">
    <source>
        <dbReference type="EMBL" id="ADP80708.1"/>
    </source>
</evidence>
<dbReference type="PANTHER" id="PTHR38457:SF1">
    <property type="entry name" value="REGULATOR ABRB-RELATED"/>
    <property type="match status" value="1"/>
</dbReference>
<dbReference type="InterPro" id="IPR017516">
    <property type="entry name" value="AbrB_dup"/>
</dbReference>
<dbReference type="GO" id="GO:0010468">
    <property type="term" value="P:regulation of gene expression"/>
    <property type="evidence" value="ECO:0007669"/>
    <property type="project" value="InterPro"/>
</dbReference>
<dbReference type="eggNOG" id="COG3180">
    <property type="taxonomic scope" value="Bacteria"/>
</dbReference>
<sequence length="415" mass="42108">MIRTDIATDPGRTFIIIGSNLTETTVGVSAPGPAGCSTGKSRIFSSATGRARARSALGWIALIAICFLLSDLGEHVGIPAAQLLVSMLVGAALALAGVVRRRLPARANRASQVVVGVLMGSYLAPSALSAATGRALPLIGVTLASIAICVAVAGALTRRTRATGVDTTLGLMPGGSAAIVAYATELGADSRFVAFAQYLRVGVVAASTPLIVAALGRNPGSSHSGRSLSFSHLVASPHQVAGLAMLTATGLLGVGLARRLRLPAPALLGPMFLTAAILWTDLTGGFSPAGSLRDIAFVLVGLEVGLRFDLASVRYLGRMLGYLLGASVAVCLACAGLAWALSALVGMSFTDSYLATTPGGINAILATAASAHADLPVIAAVQSVRLLLVIALTAPIIRAATRWRAFRSQRSAALG</sequence>
<keyword evidence="1" id="KW-0472">Membrane</keyword>
<dbReference type="AlphaFoldDB" id="E3J5B0"/>
<keyword evidence="1" id="KW-0812">Transmembrane</keyword>
<keyword evidence="3" id="KW-1185">Reference proteome</keyword>
<dbReference type="PANTHER" id="PTHR38457">
    <property type="entry name" value="REGULATOR ABRB-RELATED"/>
    <property type="match status" value="1"/>
</dbReference>
<feature type="transmembrane region" description="Helical" evidence="1">
    <location>
        <begin position="236"/>
        <end position="255"/>
    </location>
</feature>
<proteinExistence type="predicted"/>
<dbReference type="GO" id="GO:0016020">
    <property type="term" value="C:membrane"/>
    <property type="evidence" value="ECO:0007669"/>
    <property type="project" value="InterPro"/>
</dbReference>
<dbReference type="InParanoid" id="E3J5B0"/>
<evidence type="ECO:0000313" key="3">
    <source>
        <dbReference type="Proteomes" id="UP000002484"/>
    </source>
</evidence>
<dbReference type="InterPro" id="IPR007820">
    <property type="entry name" value="AbrB_fam"/>
</dbReference>
<feature type="transmembrane region" description="Helical" evidence="1">
    <location>
        <begin position="320"/>
        <end position="341"/>
    </location>
</feature>
<feature type="transmembrane region" description="Helical" evidence="1">
    <location>
        <begin position="262"/>
        <end position="279"/>
    </location>
</feature>
<feature type="transmembrane region" description="Helical" evidence="1">
    <location>
        <begin position="198"/>
        <end position="216"/>
    </location>
</feature>
<dbReference type="STRING" id="298654.FraEuI1c_2676"/>
<name>E3J5B0_PSEI1</name>
<dbReference type="RefSeq" id="WP_013423826.1">
    <property type="nucleotide sequence ID" value="NC_014666.1"/>
</dbReference>
<dbReference type="OrthoDB" id="5188485at2"/>
<organism evidence="2 3">
    <name type="scientific">Pseudofrankia inefficax (strain DSM 45817 / CECT 9037 / DDB 130130 / EuI1c)</name>
    <name type="common">Frankia inefficax</name>
    <dbReference type="NCBI Taxonomy" id="298654"/>
    <lineage>
        <taxon>Bacteria</taxon>
        <taxon>Bacillati</taxon>
        <taxon>Actinomycetota</taxon>
        <taxon>Actinomycetes</taxon>
        <taxon>Frankiales</taxon>
        <taxon>Frankiaceae</taxon>
        <taxon>Pseudofrankia</taxon>
    </lineage>
</organism>
<evidence type="ECO:0000256" key="1">
    <source>
        <dbReference type="SAM" id="Phobius"/>
    </source>
</evidence>
<feature type="transmembrane region" description="Helical" evidence="1">
    <location>
        <begin position="291"/>
        <end position="308"/>
    </location>
</feature>
<dbReference type="NCBIfam" id="TIGR03082">
    <property type="entry name" value="Gneg_AbrB_dup"/>
    <property type="match status" value="2"/>
</dbReference>
<feature type="transmembrane region" description="Helical" evidence="1">
    <location>
        <begin position="377"/>
        <end position="400"/>
    </location>
</feature>
<feature type="transmembrane region" description="Helical" evidence="1">
    <location>
        <begin position="110"/>
        <end position="129"/>
    </location>
</feature>
<gene>
    <name evidence="2" type="ordered locus">FraEuI1c_2676</name>
</gene>